<dbReference type="PANTHER" id="PTHR23220:SF118">
    <property type="entry name" value="INTEGRIN ALPHA-X"/>
    <property type="match status" value="1"/>
</dbReference>
<evidence type="ECO:0000256" key="3">
    <source>
        <dbReference type="ARBA" id="ARBA00022692"/>
    </source>
</evidence>
<dbReference type="Pfam" id="PF20805">
    <property type="entry name" value="Integrin_A_Ig_2"/>
    <property type="match status" value="1"/>
</dbReference>
<feature type="domain" description="VWFA" evidence="17">
    <location>
        <begin position="150"/>
        <end position="326"/>
    </location>
</feature>
<dbReference type="GO" id="GO:0098609">
    <property type="term" value="P:cell-cell adhesion"/>
    <property type="evidence" value="ECO:0007669"/>
    <property type="project" value="TreeGrafter"/>
</dbReference>
<sequence length="1134" mass="123573">MGWIITMAVFLSGLNALLCFNIDPVAWKTLTEPAAGFGYQVVQRRSDLLVSAPLAQYSSSGRGQIYKCTESCTKLSVPVRAEEAEFAVNMSLGLTMASDPSTQRTLACGPTIPKDCKSITMYSGTCWQIDNSDQVTGPVPSSIGDCRSADVAFLLDGSGSVHASDFETMKTFVKDLVRSLPADTKFAIVQFSSSPEIHYYFNDNLISGTGSWERKIDGIIQQEQLTYTAKAIRSVVNDVFTPTKGSRPNVNKVLIVITDGESNDRDDLSSAASLADNKKIVRFAIGVGNAFNNEQAKKELDTIASTKENVFQVKNFNALDKIRQTLQAKLFSIEGSKTSGESLKLEMAQEGFSAVYVPEGIQMAIVGANEWKGGFLQYSSSGLKTGSYEADIETDSYLGYSMAVATTMYGTLTIVGAPRYKHRGAVMVVHQNVLSETIDPFRWQFQSGEYFGAVVCAMDVDLDSYTDLILISAPMFMDSDREGRVYVCSLTGLDVECRLDSPSVLRGEVSDKGRFGSSLAVLPDLNTDGLSDLAVGAPLENNGQGSIYIFHGEGGVGGGISSSYSQRIAASEVRSSLRFFGLSISQSSFDNSDDGLPELAIGSKGAVVLLRSKPIVMVEATVSFSPNRISTQNSDCSNPLEITAEICFTMTRLTANISYDLTLDATRKVPNNRAYFNEKQRETKGTVQIDLIRPVCNTVKYFVQACPEDALNALSNELRFAFEGLPIPPNPSPSLFSHLNQHALLRTLFHSWGLRSIAFLCLLLTPFSSQQSIRSLEVKVGIDELLDVTVSVENRGENSYNSRVIVSYPTGLSFRKFTPLQGRIECSSLDSEDGVTRGKTDCTVDKPILKSGSKAFFIISYGIDTGSQLARSISFSANVTSGNLDHSSSSKLYRNKDIDVKYSIFATIESSLSYSNFSFGKNNLHKPVQQSIVVTNDIRALNFTVVIRVPVRLGDKDIWADSSSLQIPDCQRGFDEQPKGTGFIGEIQKNKSVDCSVATCTVFKCSKLMGRLESKTYQISANLSSEWIEQIGLQSAKFLLISTASLEYDSKQYIFFSTGSYNNPPVHKIEAEVEVYAEPDFTKEIVGGSLGGLALLVLLTAGLYKAGFFKSKYKEMINDNAADPGDDGDAVTTD</sequence>
<accession>A0AAQ4QEZ5</accession>
<evidence type="ECO:0000256" key="1">
    <source>
        <dbReference type="ARBA" id="ARBA00004479"/>
    </source>
</evidence>
<evidence type="ECO:0000313" key="18">
    <source>
        <dbReference type="Ensembl" id="ENSGACP00000049785.1"/>
    </source>
</evidence>
<dbReference type="GO" id="GO:0007160">
    <property type="term" value="P:cell-matrix adhesion"/>
    <property type="evidence" value="ECO:0007669"/>
    <property type="project" value="TreeGrafter"/>
</dbReference>
<evidence type="ECO:0000256" key="12">
    <source>
        <dbReference type="ARBA" id="ARBA00023157"/>
    </source>
</evidence>
<dbReference type="AlphaFoldDB" id="A0AAQ4QEZ5"/>
<dbReference type="Gene3D" id="2.60.40.1530">
    <property type="entry name" value="ntegrin, alpha v. Chain A, domain 4"/>
    <property type="match status" value="1"/>
</dbReference>
<dbReference type="SUPFAM" id="SSF69179">
    <property type="entry name" value="Integrin domains"/>
    <property type="match status" value="2"/>
</dbReference>
<dbReference type="InterPro" id="IPR013649">
    <property type="entry name" value="Integrin_alpha_Ig-like_1"/>
</dbReference>
<evidence type="ECO:0000256" key="9">
    <source>
        <dbReference type="ARBA" id="ARBA00022989"/>
    </source>
</evidence>
<dbReference type="InterPro" id="IPR028994">
    <property type="entry name" value="Integrin_alpha_N"/>
</dbReference>
<dbReference type="Pfam" id="PF08441">
    <property type="entry name" value="Integrin_A_Ig_1"/>
    <property type="match status" value="1"/>
</dbReference>
<reference evidence="18 19" key="1">
    <citation type="journal article" date="2021" name="G3 (Bethesda)">
        <title>Improved contiguity of the threespine stickleback genome using long-read sequencing.</title>
        <authorList>
            <person name="Nath S."/>
            <person name="Shaw D.E."/>
            <person name="White M.A."/>
        </authorList>
    </citation>
    <scope>NUCLEOTIDE SEQUENCE [LARGE SCALE GENOMIC DNA]</scope>
    <source>
        <strain evidence="18 19">Lake Benthic</strain>
    </source>
</reference>
<dbReference type="SMART" id="SM00327">
    <property type="entry name" value="VWA"/>
    <property type="match status" value="1"/>
</dbReference>
<evidence type="ECO:0000256" key="5">
    <source>
        <dbReference type="ARBA" id="ARBA00022729"/>
    </source>
</evidence>
<dbReference type="Proteomes" id="UP000007635">
    <property type="component" value="Chromosome V"/>
</dbReference>
<evidence type="ECO:0000256" key="16">
    <source>
        <dbReference type="RuleBase" id="RU003762"/>
    </source>
</evidence>
<dbReference type="InterPro" id="IPR002035">
    <property type="entry name" value="VWF_A"/>
</dbReference>
<dbReference type="Gene3D" id="3.40.50.410">
    <property type="entry name" value="von Willebrand factor, type A domain"/>
    <property type="match status" value="1"/>
</dbReference>
<evidence type="ECO:0000256" key="2">
    <source>
        <dbReference type="ARBA" id="ARBA00008054"/>
    </source>
</evidence>
<comment type="subcellular location">
    <subcellularLocation>
        <location evidence="1 16">Membrane</location>
        <topology evidence="1 16">Single-pass type I membrane protein</topology>
    </subcellularLocation>
</comment>
<dbReference type="Gene3D" id="2.130.10.130">
    <property type="entry name" value="Integrin alpha, N-terminal"/>
    <property type="match status" value="1"/>
</dbReference>
<evidence type="ECO:0000256" key="14">
    <source>
        <dbReference type="ARBA" id="ARBA00023180"/>
    </source>
</evidence>
<protein>
    <submittedName>
        <fullName evidence="18">Integrin, alpha M (complement component 3 receptor 3 subunit), tandem duplicate 1</fullName>
    </submittedName>
</protein>
<keyword evidence="10 16" id="KW-0401">Integrin</keyword>
<name>A0AAQ4QEZ5_GASAC</name>
<dbReference type="PROSITE" id="PS51470">
    <property type="entry name" value="FG_GAP"/>
    <property type="match status" value="2"/>
</dbReference>
<dbReference type="GO" id="GO:0007229">
    <property type="term" value="P:integrin-mediated signaling pathway"/>
    <property type="evidence" value="ECO:0007669"/>
    <property type="project" value="UniProtKB-KW"/>
</dbReference>
<dbReference type="PRINTS" id="PR01185">
    <property type="entry name" value="INTEGRINA"/>
</dbReference>
<evidence type="ECO:0000256" key="13">
    <source>
        <dbReference type="ARBA" id="ARBA00023170"/>
    </source>
</evidence>
<keyword evidence="12" id="KW-1015">Disulfide bond</keyword>
<dbReference type="SUPFAM" id="SSF69318">
    <property type="entry name" value="Integrin alpha N-terminal domain"/>
    <property type="match status" value="1"/>
</dbReference>
<dbReference type="Pfam" id="PF01839">
    <property type="entry name" value="FG-GAP"/>
    <property type="match status" value="2"/>
</dbReference>
<dbReference type="SMART" id="SM00191">
    <property type="entry name" value="Int_alpha"/>
    <property type="match status" value="4"/>
</dbReference>
<keyword evidence="7" id="KW-0106">Calcium</keyword>
<feature type="chain" id="PRO_5042673689" evidence="16">
    <location>
        <begin position="20"/>
        <end position="1134"/>
    </location>
</feature>
<feature type="transmembrane region" description="Helical" evidence="16">
    <location>
        <begin position="1085"/>
        <end position="1104"/>
    </location>
</feature>
<keyword evidence="6" id="KW-0677">Repeat</keyword>
<dbReference type="GO" id="GO:0009897">
    <property type="term" value="C:external side of plasma membrane"/>
    <property type="evidence" value="ECO:0007669"/>
    <property type="project" value="TreeGrafter"/>
</dbReference>
<dbReference type="GO" id="GO:0005178">
    <property type="term" value="F:integrin binding"/>
    <property type="evidence" value="ECO:0007669"/>
    <property type="project" value="TreeGrafter"/>
</dbReference>
<evidence type="ECO:0000256" key="4">
    <source>
        <dbReference type="ARBA" id="ARBA00022723"/>
    </source>
</evidence>
<evidence type="ECO:0000256" key="11">
    <source>
        <dbReference type="ARBA" id="ARBA00023136"/>
    </source>
</evidence>
<dbReference type="GO" id="GO:0033627">
    <property type="term" value="P:cell adhesion mediated by integrin"/>
    <property type="evidence" value="ECO:0007669"/>
    <property type="project" value="TreeGrafter"/>
</dbReference>
<dbReference type="Ensembl" id="ENSGACT00000066077.1">
    <property type="protein sequence ID" value="ENSGACP00000049785.1"/>
    <property type="gene ID" value="ENSGACG00000037610.1"/>
</dbReference>
<evidence type="ECO:0000256" key="7">
    <source>
        <dbReference type="ARBA" id="ARBA00022837"/>
    </source>
</evidence>
<dbReference type="InterPro" id="IPR036465">
    <property type="entry name" value="vWFA_dom_sf"/>
</dbReference>
<dbReference type="GeneTree" id="ENSGT00940000154838"/>
<dbReference type="GO" id="GO:0046872">
    <property type="term" value="F:metal ion binding"/>
    <property type="evidence" value="ECO:0007669"/>
    <property type="project" value="UniProtKB-KW"/>
</dbReference>
<evidence type="ECO:0000313" key="19">
    <source>
        <dbReference type="Proteomes" id="UP000007635"/>
    </source>
</evidence>
<evidence type="ECO:0000259" key="17">
    <source>
        <dbReference type="PROSITE" id="PS50234"/>
    </source>
</evidence>
<dbReference type="InterPro" id="IPR013517">
    <property type="entry name" value="FG-GAP"/>
</dbReference>
<proteinExistence type="inferred from homology"/>
<evidence type="ECO:0000256" key="15">
    <source>
        <dbReference type="PROSITE-ProRule" id="PRU00803"/>
    </source>
</evidence>
<keyword evidence="5 16" id="KW-0732">Signal</keyword>
<keyword evidence="9 16" id="KW-1133">Transmembrane helix</keyword>
<dbReference type="PRINTS" id="PR00453">
    <property type="entry name" value="VWFADOMAIN"/>
</dbReference>
<keyword evidence="4" id="KW-0479">Metal-binding</keyword>
<dbReference type="PROSITE" id="PS50234">
    <property type="entry name" value="VWFA"/>
    <property type="match status" value="1"/>
</dbReference>
<dbReference type="Gene3D" id="2.60.40.1460">
    <property type="entry name" value="Integrin domains. Chain A, domain 2"/>
    <property type="match status" value="1"/>
</dbReference>
<comment type="similarity">
    <text evidence="2 16">Belongs to the integrin alpha chain family.</text>
</comment>
<dbReference type="Gene3D" id="1.20.5.930">
    <property type="entry name" value="Bicelle-embedded integrin alpha(iib) transmembrane segment"/>
    <property type="match status" value="1"/>
</dbReference>
<keyword evidence="3 16" id="KW-0812">Transmembrane</keyword>
<dbReference type="InterPro" id="IPR000413">
    <property type="entry name" value="Integrin_alpha"/>
</dbReference>
<feature type="repeat" description="FG-GAP" evidence="15">
    <location>
        <begin position="437"/>
        <end position="497"/>
    </location>
</feature>
<dbReference type="InterPro" id="IPR048633">
    <property type="entry name" value="ITGAX-like_Ig_3"/>
</dbReference>
<dbReference type="InterPro" id="IPR032695">
    <property type="entry name" value="Integrin_dom_sf"/>
</dbReference>
<dbReference type="SUPFAM" id="SSF53300">
    <property type="entry name" value="vWA-like"/>
    <property type="match status" value="1"/>
</dbReference>
<dbReference type="Pfam" id="PF00092">
    <property type="entry name" value="VWA"/>
    <property type="match status" value="1"/>
</dbReference>
<dbReference type="InterPro" id="IPR013519">
    <property type="entry name" value="Int_alpha_beta-p"/>
</dbReference>
<reference evidence="18" key="3">
    <citation type="submission" date="2025-09" db="UniProtKB">
        <authorList>
            <consortium name="Ensembl"/>
        </authorList>
    </citation>
    <scope>IDENTIFICATION</scope>
</reference>
<keyword evidence="14" id="KW-0325">Glycoprotein</keyword>
<organism evidence="18 19">
    <name type="scientific">Gasterosteus aculeatus aculeatus</name>
    <name type="common">three-spined stickleback</name>
    <dbReference type="NCBI Taxonomy" id="481459"/>
    <lineage>
        <taxon>Eukaryota</taxon>
        <taxon>Metazoa</taxon>
        <taxon>Chordata</taxon>
        <taxon>Craniata</taxon>
        <taxon>Vertebrata</taxon>
        <taxon>Euteleostomi</taxon>
        <taxon>Actinopterygii</taxon>
        <taxon>Neopterygii</taxon>
        <taxon>Teleostei</taxon>
        <taxon>Neoteleostei</taxon>
        <taxon>Acanthomorphata</taxon>
        <taxon>Eupercaria</taxon>
        <taxon>Perciformes</taxon>
        <taxon>Cottioidei</taxon>
        <taxon>Gasterosteales</taxon>
        <taxon>Gasterosteidae</taxon>
        <taxon>Gasterosteus</taxon>
    </lineage>
</organism>
<dbReference type="GO" id="GO:0008305">
    <property type="term" value="C:integrin complex"/>
    <property type="evidence" value="ECO:0007669"/>
    <property type="project" value="InterPro"/>
</dbReference>
<evidence type="ECO:0000256" key="6">
    <source>
        <dbReference type="ARBA" id="ARBA00022737"/>
    </source>
</evidence>
<keyword evidence="11 16" id="KW-0472">Membrane</keyword>
<evidence type="ECO:0000256" key="10">
    <source>
        <dbReference type="ARBA" id="ARBA00023037"/>
    </source>
</evidence>
<evidence type="ECO:0000256" key="8">
    <source>
        <dbReference type="ARBA" id="ARBA00022889"/>
    </source>
</evidence>
<feature type="signal peptide" evidence="16">
    <location>
        <begin position="1"/>
        <end position="19"/>
    </location>
</feature>
<feature type="repeat" description="FG-GAP" evidence="15">
    <location>
        <begin position="501"/>
        <end position="559"/>
    </location>
</feature>
<dbReference type="Gene3D" id="2.60.40.1510">
    <property type="entry name" value="ntegrin, alpha v. Chain A, domain 3"/>
    <property type="match status" value="1"/>
</dbReference>
<keyword evidence="13 16" id="KW-0675">Receptor</keyword>
<keyword evidence="8 16" id="KW-0130">Cell adhesion</keyword>
<keyword evidence="19" id="KW-1185">Reference proteome</keyword>
<dbReference type="PANTHER" id="PTHR23220">
    <property type="entry name" value="INTEGRIN ALPHA"/>
    <property type="match status" value="1"/>
</dbReference>
<dbReference type="InterPro" id="IPR048285">
    <property type="entry name" value="Integrin_alpha_Ig-like_2"/>
</dbReference>
<reference evidence="18" key="2">
    <citation type="submission" date="2025-08" db="UniProtKB">
        <authorList>
            <consortium name="Ensembl"/>
        </authorList>
    </citation>
    <scope>IDENTIFICATION</scope>
</reference>
<dbReference type="Pfam" id="PF21520">
    <property type="entry name" value="ITGAX-like_Ig_3"/>
    <property type="match status" value="1"/>
</dbReference>